<protein>
    <submittedName>
        <fullName evidence="2">Peptidase, M23/M37 family</fullName>
    </submittedName>
</protein>
<feature type="domain" description="M23ase beta-sheet core" evidence="1">
    <location>
        <begin position="204"/>
        <end position="298"/>
    </location>
</feature>
<dbReference type="KEGG" id="mvs:MVIS_4178"/>
<dbReference type="InterPro" id="IPR050570">
    <property type="entry name" value="Cell_wall_metabolism_enzyme"/>
</dbReference>
<dbReference type="HOGENOM" id="CLU_029425_2_2_6"/>
<dbReference type="Proteomes" id="UP000183794">
    <property type="component" value="Unassembled WGS sequence"/>
</dbReference>
<reference evidence="2 3" key="1">
    <citation type="submission" date="2016-11" db="EMBL/GenBank/DDBJ databases">
        <authorList>
            <person name="Jaros S."/>
            <person name="Januszkiewicz K."/>
            <person name="Wedrychowicz H."/>
        </authorList>
    </citation>
    <scope>NUCLEOTIDE SEQUENCE [LARGE SCALE GENOMIC DNA]</scope>
    <source>
        <strain evidence="2">NVI 5450</strain>
    </source>
</reference>
<dbReference type="InterPro" id="IPR011055">
    <property type="entry name" value="Dup_hybrid_motif"/>
</dbReference>
<organism evidence="2 3">
    <name type="scientific">Moritella viscosa</name>
    <dbReference type="NCBI Taxonomy" id="80854"/>
    <lineage>
        <taxon>Bacteria</taxon>
        <taxon>Pseudomonadati</taxon>
        <taxon>Pseudomonadota</taxon>
        <taxon>Gammaproteobacteria</taxon>
        <taxon>Alteromonadales</taxon>
        <taxon>Moritellaceae</taxon>
        <taxon>Moritella</taxon>
    </lineage>
</organism>
<evidence type="ECO:0000313" key="3">
    <source>
        <dbReference type="Proteomes" id="UP000183794"/>
    </source>
</evidence>
<proteinExistence type="predicted"/>
<sequence length="304" mass="33435">MSVTVTYSNGNHNHSKLFNIYFLIFSLIAVIAISITSSWFLYSNFSSQAIQLKIAKTQQKYQQQADEVIALRQETDLKIAVFASKVGMMQAEVNRLSLLGDELAKDASLTRGEFDFNLKPAIGGPIDTDSSYAVDLQALLEEMDLLSLEVNNRSQQLSLLETMLLNHNISDEAVLSGRPVIQRGSWLSSHYGVRKDPFTGRATMHKGIDFAGNNGMHIIATGAGVVTWSGRRSGYGLLIEINHGNGLSSRYAHAKELIAKEGDVVGKGQTIAIMGSSGRSTGPHVHYEVLKSGRQVDPKRYVYR</sequence>
<dbReference type="GO" id="GO:0004222">
    <property type="term" value="F:metalloendopeptidase activity"/>
    <property type="evidence" value="ECO:0007669"/>
    <property type="project" value="TreeGrafter"/>
</dbReference>
<dbReference type="EMBL" id="FPLD01000066">
    <property type="protein sequence ID" value="SGZ02062.1"/>
    <property type="molecule type" value="Genomic_DNA"/>
</dbReference>
<dbReference type="InterPro" id="IPR016047">
    <property type="entry name" value="M23ase_b-sheet_dom"/>
</dbReference>
<dbReference type="PATRIC" id="fig|80854.5.peg.4432"/>
<dbReference type="Pfam" id="PF01551">
    <property type="entry name" value="Peptidase_M23"/>
    <property type="match status" value="1"/>
</dbReference>
<dbReference type="AlphaFoldDB" id="A0A090IHC9"/>
<dbReference type="PANTHER" id="PTHR21666:SF291">
    <property type="entry name" value="STAGE II SPORULATION PROTEIN Q"/>
    <property type="match status" value="1"/>
</dbReference>
<dbReference type="CDD" id="cd12797">
    <property type="entry name" value="M23_peptidase"/>
    <property type="match status" value="1"/>
</dbReference>
<dbReference type="OrthoDB" id="9805070at2"/>
<accession>A0A090IHC9</accession>
<dbReference type="SUPFAM" id="SSF51261">
    <property type="entry name" value="Duplicated hybrid motif"/>
    <property type="match status" value="1"/>
</dbReference>
<gene>
    <name evidence="2" type="ORF">NVI5450_2507</name>
</gene>
<evidence type="ECO:0000259" key="1">
    <source>
        <dbReference type="Pfam" id="PF01551"/>
    </source>
</evidence>
<dbReference type="FunFam" id="2.70.70.10:FF:000006">
    <property type="entry name" value="M23 family peptidase"/>
    <property type="match status" value="1"/>
</dbReference>
<dbReference type="PANTHER" id="PTHR21666">
    <property type="entry name" value="PEPTIDASE-RELATED"/>
    <property type="match status" value="1"/>
</dbReference>
<name>A0A090IHC9_9GAMM</name>
<dbReference type="STRING" id="80854.MVIS_4178"/>
<dbReference type="Gene3D" id="2.70.70.10">
    <property type="entry name" value="Glucose Permease (Domain IIA)"/>
    <property type="match status" value="1"/>
</dbReference>
<evidence type="ECO:0000313" key="2">
    <source>
        <dbReference type="EMBL" id="SGZ02062.1"/>
    </source>
</evidence>